<proteinExistence type="predicted"/>
<dbReference type="Proteomes" id="UP000243499">
    <property type="component" value="Chromosome 3"/>
</dbReference>
<gene>
    <name evidence="2" type="ORF">PAHAL_3G132300</name>
</gene>
<accession>A0A2S3H8I7</accession>
<organism evidence="2">
    <name type="scientific">Panicum hallii</name>
    <dbReference type="NCBI Taxonomy" id="206008"/>
    <lineage>
        <taxon>Eukaryota</taxon>
        <taxon>Viridiplantae</taxon>
        <taxon>Streptophyta</taxon>
        <taxon>Embryophyta</taxon>
        <taxon>Tracheophyta</taxon>
        <taxon>Spermatophyta</taxon>
        <taxon>Magnoliopsida</taxon>
        <taxon>Liliopsida</taxon>
        <taxon>Poales</taxon>
        <taxon>Poaceae</taxon>
        <taxon>PACMAD clade</taxon>
        <taxon>Panicoideae</taxon>
        <taxon>Panicodae</taxon>
        <taxon>Paniceae</taxon>
        <taxon>Panicinae</taxon>
        <taxon>Panicum</taxon>
        <taxon>Panicum sect. Panicum</taxon>
    </lineage>
</organism>
<dbReference type="AlphaFoldDB" id="A0A2S3H8I7"/>
<evidence type="ECO:0000256" key="1">
    <source>
        <dbReference type="SAM" id="MobiDB-lite"/>
    </source>
</evidence>
<dbReference type="Gramene" id="PAN17449">
    <property type="protein sequence ID" value="PAN17449"/>
    <property type="gene ID" value="PAHAL_3G132300"/>
</dbReference>
<feature type="region of interest" description="Disordered" evidence="1">
    <location>
        <begin position="1"/>
        <end position="140"/>
    </location>
</feature>
<dbReference type="EMBL" id="CM008048">
    <property type="protein sequence ID" value="PAN17449.1"/>
    <property type="molecule type" value="Genomic_DNA"/>
</dbReference>
<dbReference type="PANTHER" id="PTHR34480:SF14">
    <property type="entry name" value="OS01G0967800 PROTEIN"/>
    <property type="match status" value="1"/>
</dbReference>
<evidence type="ECO:0000313" key="2">
    <source>
        <dbReference type="EMBL" id="PAN17449.1"/>
    </source>
</evidence>
<dbReference type="PANTHER" id="PTHR34480">
    <property type="entry name" value="OS01G0967800 PROTEIN-RELATED"/>
    <property type="match status" value="1"/>
</dbReference>
<sequence length="350" mass="40543">MLDGEGLKAPQKHQAVTGANGKTPRKHKVVTGSNGATPQKHRIEEKVGGGSSEQKMPSKSYRTERAWPSRQLCRPLSTRRPGANTELPTAREKQQSKSNPSFPRETTLRVDQKLRRTSSNDACAGLSLGGNTAAHHHSEELTADEKRHLTKEMMIKVQEADLLIQQLNELGVGEGIDHEELQRYYEQLPSPRVDTSLELRDEEIKELQVHHVLCRIKYYKVTQKGRKADPYDAELEDDYHLCCLKEKLKCFVEDETKLDGDHILDYLDQEGLLVYIEKDDMFDWSFQYLTVAALDDYQRLVPQNCGGCEYVHKYEIELEYLDFWEELSKKLKWMEDYIHIGWPTLKWRRI</sequence>
<protein>
    <submittedName>
        <fullName evidence="2">Uncharacterized protein</fullName>
    </submittedName>
</protein>
<reference evidence="2" key="1">
    <citation type="submission" date="2018-04" db="EMBL/GenBank/DDBJ databases">
        <title>WGS assembly of Panicum hallii.</title>
        <authorList>
            <person name="Lovell J."/>
            <person name="Jenkins J."/>
            <person name="Lowry D."/>
            <person name="Mamidi S."/>
            <person name="Sreedasyam A."/>
            <person name="Weng X."/>
            <person name="Barry K."/>
            <person name="Bonette J."/>
            <person name="Campitelli B."/>
            <person name="Daum C."/>
            <person name="Gordon S."/>
            <person name="Gould B."/>
            <person name="Lipzen A."/>
            <person name="Macqueen A."/>
            <person name="Palacio-Mejia J."/>
            <person name="Plott C."/>
            <person name="Shakirov E."/>
            <person name="Shu S."/>
            <person name="Yoshinaga Y."/>
            <person name="Zane M."/>
            <person name="Rokhsar D."/>
            <person name="Grimwood J."/>
            <person name="Schmutz J."/>
            <person name="Juenger T."/>
        </authorList>
    </citation>
    <scope>NUCLEOTIDE SEQUENCE [LARGE SCALE GENOMIC DNA]</scope>
    <source>
        <strain evidence="2">FIL2</strain>
    </source>
</reference>
<name>A0A2S3H8I7_9POAL</name>